<feature type="region of interest" description="Disordered" evidence="1">
    <location>
        <begin position="597"/>
        <end position="722"/>
    </location>
</feature>
<feature type="compositionally biased region" description="Low complexity" evidence="1">
    <location>
        <begin position="680"/>
        <end position="699"/>
    </location>
</feature>
<evidence type="ECO:0000313" key="3">
    <source>
        <dbReference type="Proteomes" id="UP000002668"/>
    </source>
</evidence>
<feature type="compositionally biased region" description="Low complexity" evidence="1">
    <location>
        <begin position="637"/>
        <end position="654"/>
    </location>
</feature>
<dbReference type="GeneID" id="13283446"/>
<dbReference type="OMA" id="AYYINTF"/>
<dbReference type="EMBL" id="FP929130">
    <property type="protein sequence ID" value="CBX96913.1"/>
    <property type="molecule type" value="Genomic_DNA"/>
</dbReference>
<evidence type="ECO:0000256" key="1">
    <source>
        <dbReference type="SAM" id="MobiDB-lite"/>
    </source>
</evidence>
<protein>
    <submittedName>
        <fullName evidence="2">Uncharacterized protein</fullName>
    </submittedName>
</protein>
<organism evidence="3">
    <name type="scientific">Leptosphaeria maculans (strain JN3 / isolate v23.1.3 / race Av1-4-5-6-7-8)</name>
    <name type="common">Blackleg fungus</name>
    <name type="synonym">Phoma lingam</name>
    <dbReference type="NCBI Taxonomy" id="985895"/>
    <lineage>
        <taxon>Eukaryota</taxon>
        <taxon>Fungi</taxon>
        <taxon>Dikarya</taxon>
        <taxon>Ascomycota</taxon>
        <taxon>Pezizomycotina</taxon>
        <taxon>Dothideomycetes</taxon>
        <taxon>Pleosporomycetidae</taxon>
        <taxon>Pleosporales</taxon>
        <taxon>Pleosporineae</taxon>
        <taxon>Leptosphaeriaceae</taxon>
        <taxon>Plenodomus</taxon>
        <taxon>Plenodomus lingam/Leptosphaeria maculans species complex</taxon>
    </lineage>
</organism>
<feature type="compositionally biased region" description="Low complexity" evidence="1">
    <location>
        <begin position="711"/>
        <end position="722"/>
    </location>
</feature>
<dbReference type="eggNOG" id="ENOG502R6ZQ">
    <property type="taxonomic scope" value="Eukaryota"/>
</dbReference>
<dbReference type="VEuPathDB" id="FungiDB:LEMA_P100440.1"/>
<dbReference type="HOGENOM" id="CLU_021857_0_0_1"/>
<dbReference type="AlphaFoldDB" id="E5A053"/>
<gene>
    <name evidence="2" type="ORF">LEMA_P100440.1</name>
</gene>
<accession>E5A053</accession>
<proteinExistence type="predicted"/>
<feature type="compositionally biased region" description="Polar residues" evidence="1">
    <location>
        <begin position="660"/>
        <end position="672"/>
    </location>
</feature>
<reference evidence="3" key="1">
    <citation type="journal article" date="2011" name="Nat. Commun.">
        <title>Effector diversification within compartments of the Leptosphaeria maculans genome affected by Repeat-Induced Point mutations.</title>
        <authorList>
            <person name="Rouxel T."/>
            <person name="Grandaubert J."/>
            <person name="Hane J.K."/>
            <person name="Hoede C."/>
            <person name="van de Wouw A.P."/>
            <person name="Couloux A."/>
            <person name="Dominguez V."/>
            <person name="Anthouard V."/>
            <person name="Bally P."/>
            <person name="Bourras S."/>
            <person name="Cozijnsen A.J."/>
            <person name="Ciuffetti L.M."/>
            <person name="Degrave A."/>
            <person name="Dilmaghani A."/>
            <person name="Duret L."/>
            <person name="Fudal I."/>
            <person name="Goodwin S.B."/>
            <person name="Gout L."/>
            <person name="Glaser N."/>
            <person name="Linglin J."/>
            <person name="Kema G.H.J."/>
            <person name="Lapalu N."/>
            <person name="Lawrence C.B."/>
            <person name="May K."/>
            <person name="Meyer M."/>
            <person name="Ollivier B."/>
            <person name="Poulain J."/>
            <person name="Schoch C.L."/>
            <person name="Simon A."/>
            <person name="Spatafora J.W."/>
            <person name="Stachowiak A."/>
            <person name="Turgeon B.G."/>
            <person name="Tyler B.M."/>
            <person name="Vincent D."/>
            <person name="Weissenbach J."/>
            <person name="Amselem J."/>
            <person name="Quesneville H."/>
            <person name="Oliver R.P."/>
            <person name="Wincker P."/>
            <person name="Balesdent M.-H."/>
            <person name="Howlett B.J."/>
        </authorList>
    </citation>
    <scope>NUCLEOTIDE SEQUENCE [LARGE SCALE GENOMIC DNA]</scope>
    <source>
        <strain evidence="3">JN3 / isolate v23.1.3 / race Av1-4-5-6-7-8</strain>
    </source>
</reference>
<dbReference type="STRING" id="985895.E5A053"/>
<dbReference type="Proteomes" id="UP000002668">
    <property type="component" value="Genome"/>
</dbReference>
<sequence>MICFNGPWSRDLESLKKSVQSMPDQYKPSIASASKATLETICNPDVLHLWETDSDIDNLLQLTSVVAKICDLGVRKQKGVESQDGSMFILVEEKEGRNNFGRVCQLIEYLTGADGKMHLEGTVVSFGKIVIVRGWDNTILSGQQEAMDKTIKRINIALERVFKLGNLSGDKKKIVWHHGPVVHFLLSWIARTTPTLRSCLAGVTITGAFDLTNSISPSPAGRTNTLAALDRLESYAKRLRIPVVLLDASSQSITGDYLATYMYFHAYYINTFLPSSLSRPHLHKAQDELITFAFRLRAASEGRYGSDVVRQVQKHLDASTARHWATDCINKASYTKEKCRAAGREEAIHHAVILADAPFARFSFSGLITSSRNGSSNTDGVLGKGIPALARLSIGPASPSSSIQTHNLAIPICISYQNRKIRPANPSPLYILIPRPDQDADKVCARIQGLMMAVLERVRQEHGNPVLGGKERRMWESVRRACVWAFEGCEDKCPAGVEEKMAFVRDKLGQGTWRCALFDKQDKVSAGGAVAGNAGTNANANAAAGIVGGGFGVAGPTNPASAGQAVQEPVRIYGFGQGTQQSMGTYGTAGLTNGFQGTAGPVQQTPTLGFAPHSHMQGHAHAQTSGAGDANDPAVYQNYTQPQPQLQHQYQNQPQPHPLTQSSLSPPFTHQSLPPPRPMPQQQGPYQPHQHQQQQLHNQPHGHGHGHPQQHHQQQYQHHQQQHYLNPNLTAPSRRATAPFQRTGELW</sequence>
<feature type="compositionally biased region" description="Basic residues" evidence="1">
    <location>
        <begin position="700"/>
        <end position="710"/>
    </location>
</feature>
<keyword evidence="3" id="KW-1185">Reference proteome</keyword>
<evidence type="ECO:0000313" key="2">
    <source>
        <dbReference type="EMBL" id="CBX96913.1"/>
    </source>
</evidence>
<name>E5A053_LEPMJ</name>
<feature type="region of interest" description="Disordered" evidence="1">
    <location>
        <begin position="728"/>
        <end position="747"/>
    </location>
</feature>
<dbReference type="InParanoid" id="E5A053"/>
<feature type="compositionally biased region" description="Polar residues" evidence="1">
    <location>
        <begin position="597"/>
        <end position="607"/>
    </location>
</feature>
<dbReference type="OrthoDB" id="3796651at2759"/>